<organism evidence="2 3">
    <name type="scientific">Pseudonocardia alaniniphila</name>
    <dbReference type="NCBI Taxonomy" id="75291"/>
    <lineage>
        <taxon>Bacteria</taxon>
        <taxon>Bacillati</taxon>
        <taxon>Actinomycetota</taxon>
        <taxon>Actinomycetes</taxon>
        <taxon>Pseudonocardiales</taxon>
        <taxon>Pseudonocardiaceae</taxon>
        <taxon>Pseudonocardia</taxon>
    </lineage>
</organism>
<protein>
    <submittedName>
        <fullName evidence="2">Uncharacterized protein</fullName>
    </submittedName>
</protein>
<keyword evidence="3" id="KW-1185">Reference proteome</keyword>
<feature type="region of interest" description="Disordered" evidence="1">
    <location>
        <begin position="19"/>
        <end position="40"/>
    </location>
</feature>
<name>A0ABS9T9V7_9PSEU</name>
<sequence length="73" mass="8036">MTLEQYIRNQQMAEALEDSVMANEASHDPRCAFGPSSDRSTPIAGRLYFDTDLNKLIIGTGDGWVLTDGTEVD</sequence>
<evidence type="ECO:0000313" key="2">
    <source>
        <dbReference type="EMBL" id="MCH6165316.1"/>
    </source>
</evidence>
<evidence type="ECO:0000256" key="1">
    <source>
        <dbReference type="SAM" id="MobiDB-lite"/>
    </source>
</evidence>
<reference evidence="2 3" key="1">
    <citation type="submission" date="2022-03" db="EMBL/GenBank/DDBJ databases">
        <title>Pseudonocardia alaer sp. nov., a novel actinomycete isolated from reed forest soil.</title>
        <authorList>
            <person name="Wang L."/>
        </authorList>
    </citation>
    <scope>NUCLEOTIDE SEQUENCE [LARGE SCALE GENOMIC DNA]</scope>
    <source>
        <strain evidence="2 3">Y-16303</strain>
    </source>
</reference>
<comment type="caution">
    <text evidence="2">The sequence shown here is derived from an EMBL/GenBank/DDBJ whole genome shotgun (WGS) entry which is preliminary data.</text>
</comment>
<dbReference type="EMBL" id="JAKXMK010000004">
    <property type="protein sequence ID" value="MCH6165316.1"/>
    <property type="molecule type" value="Genomic_DNA"/>
</dbReference>
<gene>
    <name evidence="2" type="ORF">MMF94_06455</name>
</gene>
<evidence type="ECO:0000313" key="3">
    <source>
        <dbReference type="Proteomes" id="UP001299970"/>
    </source>
</evidence>
<dbReference type="Proteomes" id="UP001299970">
    <property type="component" value="Unassembled WGS sequence"/>
</dbReference>
<accession>A0ABS9T9V7</accession>
<dbReference type="RefSeq" id="WP_241035340.1">
    <property type="nucleotide sequence ID" value="NZ_BAAAJF010000023.1"/>
</dbReference>
<proteinExistence type="predicted"/>